<dbReference type="Proteomes" id="UP000290572">
    <property type="component" value="Unassembled WGS sequence"/>
</dbReference>
<feature type="region of interest" description="Disordered" evidence="1">
    <location>
        <begin position="1"/>
        <end position="61"/>
    </location>
</feature>
<dbReference type="EMBL" id="QBIY01004628">
    <property type="protein sequence ID" value="RXN38668.1"/>
    <property type="molecule type" value="Genomic_DNA"/>
</dbReference>
<protein>
    <submittedName>
        <fullName evidence="2">Uncharacterized protein</fullName>
    </submittedName>
</protein>
<evidence type="ECO:0000256" key="1">
    <source>
        <dbReference type="SAM" id="MobiDB-lite"/>
    </source>
</evidence>
<evidence type="ECO:0000313" key="3">
    <source>
        <dbReference type="Proteomes" id="UP000290572"/>
    </source>
</evidence>
<feature type="region of interest" description="Disordered" evidence="1">
    <location>
        <begin position="81"/>
        <end position="134"/>
    </location>
</feature>
<comment type="caution">
    <text evidence="2">The sequence shown here is derived from an EMBL/GenBank/DDBJ whole genome shotgun (WGS) entry which is preliminary data.</text>
</comment>
<gene>
    <name evidence="2" type="ORF">ROHU_000914</name>
</gene>
<sequence length="187" mass="20489">MDDTTGPPEPVEAAGGQVESEALVTEQTETNLAVEEPLNTQPEVGVEGKSVNGKPNELETIQSVKDRDVPLDGIEREQLVMGETSMNTGSGEESLMFKVPRKRKNSVNTGDLGLGKKMDKIESESQGESGSDRPLVSQDVLFQDHYHHFLSLTIGMSIFLDDNDARRGHYLEYAQNLGTISVCGYQF</sequence>
<evidence type="ECO:0000313" key="2">
    <source>
        <dbReference type="EMBL" id="RXN38668.1"/>
    </source>
</evidence>
<organism evidence="2 3">
    <name type="scientific">Labeo rohita</name>
    <name type="common">Indian major carp</name>
    <name type="synonym">Cyprinus rohita</name>
    <dbReference type="NCBI Taxonomy" id="84645"/>
    <lineage>
        <taxon>Eukaryota</taxon>
        <taxon>Metazoa</taxon>
        <taxon>Chordata</taxon>
        <taxon>Craniata</taxon>
        <taxon>Vertebrata</taxon>
        <taxon>Euteleostomi</taxon>
        <taxon>Actinopterygii</taxon>
        <taxon>Neopterygii</taxon>
        <taxon>Teleostei</taxon>
        <taxon>Ostariophysi</taxon>
        <taxon>Cypriniformes</taxon>
        <taxon>Cyprinidae</taxon>
        <taxon>Labeoninae</taxon>
        <taxon>Labeonini</taxon>
        <taxon>Labeo</taxon>
    </lineage>
</organism>
<dbReference type="AlphaFoldDB" id="A0A498P3P3"/>
<accession>A0A498P3P3</accession>
<name>A0A498P3P3_LABRO</name>
<reference evidence="2 3" key="1">
    <citation type="submission" date="2018-03" db="EMBL/GenBank/DDBJ databases">
        <title>Draft genome sequence of Rohu Carp (Labeo rohita).</title>
        <authorList>
            <person name="Das P."/>
            <person name="Kushwaha B."/>
            <person name="Joshi C.G."/>
            <person name="Kumar D."/>
            <person name="Nagpure N.S."/>
            <person name="Sahoo L."/>
            <person name="Das S.P."/>
            <person name="Bit A."/>
            <person name="Patnaik S."/>
            <person name="Meher P.K."/>
            <person name="Jayasankar P."/>
            <person name="Koringa P.G."/>
            <person name="Patel N.V."/>
            <person name="Hinsu A.T."/>
            <person name="Kumar R."/>
            <person name="Pandey M."/>
            <person name="Agarwal S."/>
            <person name="Srivastava S."/>
            <person name="Singh M."/>
            <person name="Iquebal M.A."/>
            <person name="Jaiswal S."/>
            <person name="Angadi U.B."/>
            <person name="Kumar N."/>
            <person name="Raza M."/>
            <person name="Shah T.M."/>
            <person name="Rai A."/>
            <person name="Jena J.K."/>
        </authorList>
    </citation>
    <scope>NUCLEOTIDE SEQUENCE [LARGE SCALE GENOMIC DNA]</scope>
    <source>
        <strain evidence="2">DASCIFA01</strain>
        <tissue evidence="2">Testis</tissue>
    </source>
</reference>
<keyword evidence="3" id="KW-1185">Reference proteome</keyword>
<feature type="compositionally biased region" description="Basic and acidic residues" evidence="1">
    <location>
        <begin position="114"/>
        <end position="123"/>
    </location>
</feature>
<proteinExistence type="predicted"/>